<evidence type="ECO:0000259" key="6">
    <source>
        <dbReference type="PROSITE" id="PS50003"/>
    </source>
</evidence>
<reference evidence="8" key="2">
    <citation type="submission" date="2025-08" db="UniProtKB">
        <authorList>
            <consortium name="Ensembl"/>
        </authorList>
    </citation>
    <scope>IDENTIFICATION</scope>
</reference>
<dbReference type="Proteomes" id="UP000016666">
    <property type="component" value="Chromosome 1"/>
</dbReference>
<keyword evidence="9" id="KW-1185">Reference proteome</keyword>
<evidence type="ECO:0000313" key="8">
    <source>
        <dbReference type="Ensembl" id="ENSAPLP00000022262.1"/>
    </source>
</evidence>
<feature type="domain" description="PH" evidence="6">
    <location>
        <begin position="155"/>
        <end position="256"/>
    </location>
</feature>
<dbReference type="InterPro" id="IPR001849">
    <property type="entry name" value="PH_domain"/>
</dbReference>
<dbReference type="PRINTS" id="PR00405">
    <property type="entry name" value="REVINTRACTNG"/>
</dbReference>
<dbReference type="SMART" id="SM00105">
    <property type="entry name" value="ArfGap"/>
    <property type="match status" value="1"/>
</dbReference>
<name>A0A493T8T3_ANAPP</name>
<reference evidence="8 9" key="1">
    <citation type="submission" date="2017-10" db="EMBL/GenBank/DDBJ databases">
        <title>A new Pekin duck reference genome.</title>
        <authorList>
            <person name="Hou Z.-C."/>
            <person name="Zhou Z.-K."/>
            <person name="Zhu F."/>
            <person name="Hou S.-S."/>
        </authorList>
    </citation>
    <scope>NUCLEOTIDE SEQUENCE [LARGE SCALE GENOMIC DNA]</scope>
</reference>
<dbReference type="GO" id="GO:0005096">
    <property type="term" value="F:GTPase activator activity"/>
    <property type="evidence" value="ECO:0007669"/>
    <property type="project" value="UniProtKB-KW"/>
</dbReference>
<sequence>MRFPHRHLYPGLINPLRWNHGHKALCFSGLCSELRHFPWGNLPLLLIPLFIPSDPDWASSTLGVFICLSCSGIHRNIPSISKVKSLKMDHWDDAQVQFLAKHGNAVTKATYEAHIPIYYYQPTYNDCQVLREQWIRAKYERKEFTEPGKQLPYTDGVKEGILWKRGRDNGQFLPRKFLLSEREGCLKYFTKQDSKEPKISVKIDVINATFQPAKIGNPNGLQITYLKDNKTRNIFVYHKSGKEVVDWFNAIRSVQFHYLKVAFPIASDNEIKSRLTRNFLKEGYMEKTGPKQREAFKKRWFTLDHRRLMYFKDPLVRGRSDLRQLQAAVLRAGSKCNHSLASLLCSVVREAGGLPKVPEWTPGLPLSIPLHSSHTSFVLLPANNGKRKGRGVKAAGARRVTW</sequence>
<dbReference type="STRING" id="8840.ENSAPLP00000022262"/>
<dbReference type="FunFam" id="2.30.29.30:FF:000080">
    <property type="entry name" value="Arf-GAP with dual PH domain-containing protein 1"/>
    <property type="match status" value="1"/>
</dbReference>
<dbReference type="FunFam" id="1.10.220.150:FF:000011">
    <property type="entry name" value="Arf-GAP with dual PH domain-containing protein 1"/>
    <property type="match status" value="1"/>
</dbReference>
<dbReference type="InterPro" id="IPR038508">
    <property type="entry name" value="ArfGAP_dom_sf"/>
</dbReference>
<dbReference type="Pfam" id="PF00169">
    <property type="entry name" value="PH"/>
    <property type="match status" value="1"/>
</dbReference>
<evidence type="ECO:0000313" key="9">
    <source>
        <dbReference type="Proteomes" id="UP000016666"/>
    </source>
</evidence>
<keyword evidence="2" id="KW-0479">Metal-binding</keyword>
<dbReference type="Gene3D" id="1.10.220.150">
    <property type="entry name" value="Arf GTPase activating protein"/>
    <property type="match status" value="1"/>
</dbReference>
<dbReference type="CDD" id="cd13252">
    <property type="entry name" value="PH1_ADAP"/>
    <property type="match status" value="1"/>
</dbReference>
<evidence type="ECO:0000256" key="4">
    <source>
        <dbReference type="ARBA" id="ARBA00022833"/>
    </source>
</evidence>
<dbReference type="PANTHER" id="PTHR46021">
    <property type="entry name" value="ARF-GAP WITH DUAL PH DOMAIN-CONTAINING PROTEIN 1-LIKE PROTEIN"/>
    <property type="match status" value="1"/>
</dbReference>
<dbReference type="GO" id="GO:1902936">
    <property type="term" value="F:phosphatidylinositol bisphosphate binding"/>
    <property type="evidence" value="ECO:0007669"/>
    <property type="project" value="InterPro"/>
</dbReference>
<organism evidence="8 9">
    <name type="scientific">Anas platyrhynchos platyrhynchos</name>
    <name type="common">Northern mallard</name>
    <dbReference type="NCBI Taxonomy" id="8840"/>
    <lineage>
        <taxon>Eukaryota</taxon>
        <taxon>Metazoa</taxon>
        <taxon>Chordata</taxon>
        <taxon>Craniata</taxon>
        <taxon>Vertebrata</taxon>
        <taxon>Euteleostomi</taxon>
        <taxon>Archelosauria</taxon>
        <taxon>Archosauria</taxon>
        <taxon>Dinosauria</taxon>
        <taxon>Saurischia</taxon>
        <taxon>Theropoda</taxon>
        <taxon>Coelurosauria</taxon>
        <taxon>Aves</taxon>
        <taxon>Neognathae</taxon>
        <taxon>Galloanserae</taxon>
        <taxon>Anseriformes</taxon>
        <taxon>Anatidae</taxon>
        <taxon>Anatinae</taxon>
        <taxon>Anas</taxon>
    </lineage>
</organism>
<dbReference type="PROSITE" id="PS50003">
    <property type="entry name" value="PH_DOMAIN"/>
    <property type="match status" value="2"/>
</dbReference>
<dbReference type="Gene3D" id="2.30.29.30">
    <property type="entry name" value="Pleckstrin-homology domain (PH domain)/Phosphotyrosine-binding domain (PTB)"/>
    <property type="match status" value="2"/>
</dbReference>
<reference evidence="8" key="3">
    <citation type="submission" date="2025-09" db="UniProtKB">
        <authorList>
            <consortium name="Ensembl"/>
        </authorList>
    </citation>
    <scope>IDENTIFICATION</scope>
</reference>
<dbReference type="SMART" id="SM00233">
    <property type="entry name" value="PH"/>
    <property type="match status" value="2"/>
</dbReference>
<dbReference type="GO" id="GO:0005547">
    <property type="term" value="F:phosphatidylinositol-3,4,5-trisphosphate binding"/>
    <property type="evidence" value="ECO:0007669"/>
    <property type="project" value="TreeGrafter"/>
</dbReference>
<dbReference type="InterPro" id="IPR011993">
    <property type="entry name" value="PH-like_dom_sf"/>
</dbReference>
<keyword evidence="3 5" id="KW-0863">Zinc-finger</keyword>
<feature type="domain" description="PH" evidence="6">
    <location>
        <begin position="278"/>
        <end position="402"/>
    </location>
</feature>
<protein>
    <recommendedName>
        <fullName evidence="10">ArfGAP with dual PH domains 1</fullName>
    </recommendedName>
</protein>
<dbReference type="Ensembl" id="ENSAPLT00000023283.1">
    <property type="protein sequence ID" value="ENSAPLP00000022262.1"/>
    <property type="gene ID" value="ENSAPLG00000015707.2"/>
</dbReference>
<dbReference type="GO" id="GO:0008270">
    <property type="term" value="F:zinc ion binding"/>
    <property type="evidence" value="ECO:0007669"/>
    <property type="project" value="UniProtKB-KW"/>
</dbReference>
<dbReference type="AlphaFoldDB" id="A0A493T8T3"/>
<dbReference type="GO" id="GO:0005737">
    <property type="term" value="C:cytoplasm"/>
    <property type="evidence" value="ECO:0007669"/>
    <property type="project" value="TreeGrafter"/>
</dbReference>
<dbReference type="SUPFAM" id="SSF50729">
    <property type="entry name" value="PH domain-like"/>
    <property type="match status" value="2"/>
</dbReference>
<dbReference type="InterPro" id="IPR037278">
    <property type="entry name" value="ARFGAP/RecO"/>
</dbReference>
<accession>A0A493T8T3</accession>
<keyword evidence="1" id="KW-0343">GTPase activation</keyword>
<dbReference type="GeneTree" id="ENSGT00940000167130"/>
<keyword evidence="4" id="KW-0862">Zinc</keyword>
<evidence type="ECO:0000256" key="1">
    <source>
        <dbReference type="ARBA" id="ARBA00022468"/>
    </source>
</evidence>
<evidence type="ECO:0008006" key="10">
    <source>
        <dbReference type="Google" id="ProtNLM"/>
    </source>
</evidence>
<dbReference type="GO" id="GO:0005886">
    <property type="term" value="C:plasma membrane"/>
    <property type="evidence" value="ECO:0007669"/>
    <property type="project" value="TreeGrafter"/>
</dbReference>
<dbReference type="InterPro" id="IPR052589">
    <property type="entry name" value="Arf-GAP_dual-PH_domain"/>
</dbReference>
<feature type="domain" description="Arf-GAP" evidence="7">
    <location>
        <begin position="10"/>
        <end position="152"/>
    </location>
</feature>
<dbReference type="Pfam" id="PF01412">
    <property type="entry name" value="ArfGap"/>
    <property type="match status" value="1"/>
</dbReference>
<evidence type="ECO:0000259" key="7">
    <source>
        <dbReference type="PROSITE" id="PS50115"/>
    </source>
</evidence>
<dbReference type="InterPro" id="IPR001164">
    <property type="entry name" value="ArfGAP_dom"/>
</dbReference>
<evidence type="ECO:0000256" key="5">
    <source>
        <dbReference type="PROSITE-ProRule" id="PRU00288"/>
    </source>
</evidence>
<evidence type="ECO:0000256" key="2">
    <source>
        <dbReference type="ARBA" id="ARBA00022723"/>
    </source>
</evidence>
<dbReference type="InterPro" id="IPR037849">
    <property type="entry name" value="PH1_ADAP"/>
</dbReference>
<dbReference type="PROSITE" id="PS50115">
    <property type="entry name" value="ARFGAP"/>
    <property type="match status" value="1"/>
</dbReference>
<proteinExistence type="predicted"/>
<dbReference type="PANTHER" id="PTHR46021:SF1">
    <property type="entry name" value="ARFGAP WITH DUAL PH DOMAINS 1"/>
    <property type="match status" value="1"/>
</dbReference>
<evidence type="ECO:0000256" key="3">
    <source>
        <dbReference type="ARBA" id="ARBA00022771"/>
    </source>
</evidence>
<dbReference type="SUPFAM" id="SSF57863">
    <property type="entry name" value="ArfGap/RecO-like zinc finger"/>
    <property type="match status" value="1"/>
</dbReference>